<protein>
    <recommendedName>
        <fullName evidence="2">Fungal-type protein kinase domain-containing protein</fullName>
    </recommendedName>
</protein>
<dbReference type="SUPFAM" id="SSF56112">
    <property type="entry name" value="Protein kinase-like (PK-like)"/>
    <property type="match status" value="1"/>
</dbReference>
<dbReference type="InterPro" id="IPR011009">
    <property type="entry name" value="Kinase-like_dom_sf"/>
</dbReference>
<evidence type="ECO:0000313" key="3">
    <source>
        <dbReference type="EMBL" id="KAK7691362.1"/>
    </source>
</evidence>
<dbReference type="PANTHER" id="PTHR38248">
    <property type="entry name" value="FUNK1 6"/>
    <property type="match status" value="1"/>
</dbReference>
<accession>A0AAW0GN73</accession>
<dbReference type="AlphaFoldDB" id="A0AAW0GN73"/>
<dbReference type="Pfam" id="PF17667">
    <property type="entry name" value="Pkinase_fungal"/>
    <property type="match status" value="2"/>
</dbReference>
<dbReference type="Proteomes" id="UP001385951">
    <property type="component" value="Unassembled WGS sequence"/>
</dbReference>
<feature type="compositionally biased region" description="Acidic residues" evidence="1">
    <location>
        <begin position="566"/>
        <end position="579"/>
    </location>
</feature>
<gene>
    <name evidence="3" type="ORF">QCA50_004760</name>
</gene>
<evidence type="ECO:0000256" key="1">
    <source>
        <dbReference type="SAM" id="MobiDB-lite"/>
    </source>
</evidence>
<feature type="compositionally biased region" description="Basic and acidic residues" evidence="1">
    <location>
        <begin position="654"/>
        <end position="675"/>
    </location>
</feature>
<keyword evidence="4" id="KW-1185">Reference proteome</keyword>
<dbReference type="EMBL" id="JASBNA010000005">
    <property type="protein sequence ID" value="KAK7691362.1"/>
    <property type="molecule type" value="Genomic_DNA"/>
</dbReference>
<reference evidence="3 4" key="1">
    <citation type="submission" date="2022-09" db="EMBL/GenBank/DDBJ databases">
        <authorList>
            <person name="Palmer J.M."/>
        </authorList>
    </citation>
    <scope>NUCLEOTIDE SEQUENCE [LARGE SCALE GENOMIC DNA]</scope>
    <source>
        <strain evidence="3 4">DSM 7382</strain>
    </source>
</reference>
<feature type="region of interest" description="Disordered" evidence="1">
    <location>
        <begin position="559"/>
        <end position="579"/>
    </location>
</feature>
<evidence type="ECO:0000259" key="2">
    <source>
        <dbReference type="Pfam" id="PF17667"/>
    </source>
</evidence>
<dbReference type="InterPro" id="IPR040976">
    <property type="entry name" value="Pkinase_fungal"/>
</dbReference>
<sequence>MAKRDYYHMNSMSAETFLHKYLPIEDDSMRPNIRFDDVNLHDPKYMMRRINHSKICPGFEAVKRTKRDPLIDDFTCGDILFTSVFLHPVGHQSFASKLDAWKTVDTHILLAPDAEADLFANRSSFHDGRNYVLKNCIHEQFVCQHRTFMLTVSITGKYARFVRWDQTSCKGTKRFDFHKRPWLLSMFLWRYGQLCRAARGFDTTATLATASEERILKRALREFIKNSPRQHGDLKISAEEYPTYRVRVQGPDGKPLTVIAGKPFYTIPLSAGRDTHTRVYAGYLKSEKRIVILRDYWCRDEGNFTPDAEMYEYLQEHNVPYIPTVIAAGDVLVDGEPQTTEFCEDIDTRTPCTHQRMIQEVVFPMSSINSSKELTQVMRDTVKCLCVAYKSAGLFHQDISDGNIMVTADGRGVVNDWEIAAKIGHKCGTWHFMSTRMSINPYKVREIHDDLESCYWVLLWNAIHYIKTSAYWPFLDLAVFSSCRRARFRNGIEIDYQEQGGEVFTIGGDDKLAVLSSYDEDGLDLLKWRCAPFNSLMHKLKDVFRKLIRSVATRERARREGRLDEPLNETEEQELEDSESAFALLSDPENLLRLFDEALAQDGWLEDDVVSCMLPNTTSWWKRYQKANNDDEAWSARIDGLRGLNYTKYPPINGDREKVEEEKRWTPGPVDKEAGAQKAPSIPDEQPTGTNRKRKSQEDDDSEDDRPSKRQR</sequence>
<name>A0AAW0GN73_9APHY</name>
<comment type="caution">
    <text evidence="3">The sequence shown here is derived from an EMBL/GenBank/DDBJ whole genome shotgun (WGS) entry which is preliminary data.</text>
</comment>
<feature type="region of interest" description="Disordered" evidence="1">
    <location>
        <begin position="645"/>
        <end position="712"/>
    </location>
</feature>
<evidence type="ECO:0000313" key="4">
    <source>
        <dbReference type="Proteomes" id="UP001385951"/>
    </source>
</evidence>
<feature type="domain" description="Fungal-type protein kinase" evidence="2">
    <location>
        <begin position="357"/>
        <end position="460"/>
    </location>
</feature>
<organism evidence="3 4">
    <name type="scientific">Cerrena zonata</name>
    <dbReference type="NCBI Taxonomy" id="2478898"/>
    <lineage>
        <taxon>Eukaryota</taxon>
        <taxon>Fungi</taxon>
        <taxon>Dikarya</taxon>
        <taxon>Basidiomycota</taxon>
        <taxon>Agaricomycotina</taxon>
        <taxon>Agaricomycetes</taxon>
        <taxon>Polyporales</taxon>
        <taxon>Cerrenaceae</taxon>
        <taxon>Cerrena</taxon>
    </lineage>
</organism>
<feature type="domain" description="Fungal-type protein kinase" evidence="2">
    <location>
        <begin position="133"/>
        <end position="354"/>
    </location>
</feature>
<proteinExistence type="predicted"/>
<dbReference type="PANTHER" id="PTHR38248:SF2">
    <property type="entry name" value="FUNK1 11"/>
    <property type="match status" value="1"/>
</dbReference>